<evidence type="ECO:0000256" key="6">
    <source>
        <dbReference type="ARBA" id="ARBA00023319"/>
    </source>
</evidence>
<dbReference type="Proteomes" id="UP000291000">
    <property type="component" value="Chromosome 4"/>
</dbReference>
<dbReference type="GeneTree" id="ENSGT00940000153143"/>
<dbReference type="AlphaFoldDB" id="A0A452EI68"/>
<dbReference type="SMART" id="SM00407">
    <property type="entry name" value="IGc1"/>
    <property type="match status" value="1"/>
</dbReference>
<keyword evidence="3 7" id="KW-1133">Transmembrane helix</keyword>
<evidence type="ECO:0000256" key="2">
    <source>
        <dbReference type="ARBA" id="ARBA00022692"/>
    </source>
</evidence>
<reference evidence="9" key="2">
    <citation type="submission" date="2025-08" db="UniProtKB">
        <authorList>
            <consortium name="Ensembl"/>
        </authorList>
    </citation>
    <scope>IDENTIFICATION</scope>
</reference>
<dbReference type="EMBL" id="LWLT01000003">
    <property type="status" value="NOT_ANNOTATED_CDS"/>
    <property type="molecule type" value="Genomic_DNA"/>
</dbReference>
<dbReference type="FunFam" id="2.60.40.10:FF:001083">
    <property type="entry name" value="T cell receptor gamma constant 2"/>
    <property type="match status" value="1"/>
</dbReference>
<dbReference type="PANTHER" id="PTHR19256">
    <property type="entry name" value="T-CELL RECEPTOR GAMMA CHAIN"/>
    <property type="match status" value="1"/>
</dbReference>
<protein>
    <recommendedName>
        <fullName evidence="8">Ig-like domain-containing protein</fullName>
    </recommendedName>
</protein>
<dbReference type="Bgee" id="ENSCHIG00000013794">
    <property type="expression patterns" value="Expressed in thymus and 15 other cell types or tissues"/>
</dbReference>
<dbReference type="PROSITE" id="PS50835">
    <property type="entry name" value="IG_LIKE"/>
    <property type="match status" value="1"/>
</dbReference>
<reference evidence="9" key="3">
    <citation type="submission" date="2025-09" db="UniProtKB">
        <authorList>
            <consortium name="Ensembl"/>
        </authorList>
    </citation>
    <scope>IDENTIFICATION</scope>
</reference>
<dbReference type="SUPFAM" id="SSF48726">
    <property type="entry name" value="Immunoglobulin"/>
    <property type="match status" value="2"/>
</dbReference>
<keyword evidence="10" id="KW-1185">Reference proteome</keyword>
<dbReference type="InterPro" id="IPR013783">
    <property type="entry name" value="Ig-like_fold"/>
</dbReference>
<dbReference type="GO" id="GO:0016020">
    <property type="term" value="C:membrane"/>
    <property type="evidence" value="ECO:0007669"/>
    <property type="project" value="UniProtKB-SubCell"/>
</dbReference>
<dbReference type="STRING" id="9925.ENSCHIP00000011742"/>
<accession>A0A452EI68</accession>
<proteinExistence type="predicted"/>
<dbReference type="PANTHER" id="PTHR19256:SF64">
    <property type="entry name" value="TCR GAMMA ALTERNATE READING FRAME PROTEIN"/>
    <property type="match status" value="1"/>
</dbReference>
<dbReference type="InterPro" id="IPR036179">
    <property type="entry name" value="Ig-like_dom_sf"/>
</dbReference>
<keyword evidence="5" id="KW-0675">Receptor</keyword>
<feature type="domain" description="Ig-like" evidence="8">
    <location>
        <begin position="120"/>
        <end position="216"/>
    </location>
</feature>
<name>A0A452EI68_CAPHI</name>
<evidence type="ECO:0000256" key="4">
    <source>
        <dbReference type="ARBA" id="ARBA00023136"/>
    </source>
</evidence>
<dbReference type="Pfam" id="PF07654">
    <property type="entry name" value="C1-set"/>
    <property type="match status" value="1"/>
</dbReference>
<reference evidence="9 10" key="1">
    <citation type="submission" date="2016-04" db="EMBL/GenBank/DDBJ databases">
        <title>Polished mammalian reference genomes with single-molecule sequencing and chromosome conformation capture applied to the Capra hircus genome.</title>
        <authorList>
            <person name="Bickhart D.M."/>
            <person name="Koren S."/>
            <person name="Rosen B."/>
            <person name="Hastie A."/>
            <person name="Liachko I."/>
            <person name="Sullivan S.T."/>
            <person name="Burton J."/>
            <person name="Sayre B.L."/>
            <person name="Huson H.J."/>
            <person name="Lee J."/>
            <person name="Lam E."/>
            <person name="Kelley C.M."/>
            <person name="Hutchison J.L."/>
            <person name="Zhou Y."/>
            <person name="Sun J."/>
            <person name="Crisa A."/>
            <person name="Schwartz J.C."/>
            <person name="Hammond J.A."/>
            <person name="Schroeder S.G."/>
            <person name="Liu G.E."/>
            <person name="Dunham M."/>
            <person name="Shendure J."/>
            <person name="Sonstegard T.S."/>
            <person name="Phillippy A.M."/>
            <person name="Van Tassell C.P."/>
            <person name="Smith T.P."/>
        </authorList>
    </citation>
    <scope>NUCLEOTIDE SEQUENCE [LARGE SCALE GENOMIC DNA]</scope>
</reference>
<dbReference type="InterPro" id="IPR051117">
    <property type="entry name" value="TRG_var/const_region"/>
</dbReference>
<dbReference type="InterPro" id="IPR007110">
    <property type="entry name" value="Ig-like_dom"/>
</dbReference>
<evidence type="ECO:0000313" key="9">
    <source>
        <dbReference type="Ensembl" id="ENSCHIP00000011742.1"/>
    </source>
</evidence>
<evidence type="ECO:0000256" key="5">
    <source>
        <dbReference type="ARBA" id="ARBA00023170"/>
    </source>
</evidence>
<keyword evidence="4 7" id="KW-0472">Membrane</keyword>
<evidence type="ECO:0000256" key="7">
    <source>
        <dbReference type="SAM" id="Phobius"/>
    </source>
</evidence>
<keyword evidence="6" id="KW-0393">Immunoglobulin domain</keyword>
<sequence>MSLAWVCRLTSILSPLFPLFLYGDIKMKISQHQLSSTRRPDRTVHISCKLSGVPLENAIVHWYQEKEGEPLKRILYGSANSYNLQFLIWVESLWSYYVKIFGDGTKLVVTDRRLDGDLFPKPTIFFPSVEEVKRHSAGTHLCLLQNFFPDAIKVQWKEKNGNTILESHQGNIIKTNDTYMKFSWLTLTKKAMEKEHVCIVKHENNKGGRDQEILFSPVNKGNTLHFQSNTLQLQFASTSAYYTYLLLLLKSMIYFSIIAFCVFWRTGIFSNGKIFR</sequence>
<organism evidence="9 10">
    <name type="scientific">Capra hircus</name>
    <name type="common">Goat</name>
    <dbReference type="NCBI Taxonomy" id="9925"/>
    <lineage>
        <taxon>Eukaryota</taxon>
        <taxon>Metazoa</taxon>
        <taxon>Chordata</taxon>
        <taxon>Craniata</taxon>
        <taxon>Vertebrata</taxon>
        <taxon>Euteleostomi</taxon>
        <taxon>Mammalia</taxon>
        <taxon>Eutheria</taxon>
        <taxon>Laurasiatheria</taxon>
        <taxon>Artiodactyla</taxon>
        <taxon>Ruminantia</taxon>
        <taxon>Pecora</taxon>
        <taxon>Bovidae</taxon>
        <taxon>Caprinae</taxon>
        <taxon>Capra</taxon>
    </lineage>
</organism>
<evidence type="ECO:0000256" key="3">
    <source>
        <dbReference type="ARBA" id="ARBA00022989"/>
    </source>
</evidence>
<evidence type="ECO:0000256" key="1">
    <source>
        <dbReference type="ARBA" id="ARBA00004370"/>
    </source>
</evidence>
<dbReference type="InterPro" id="IPR003597">
    <property type="entry name" value="Ig_C1-set"/>
</dbReference>
<feature type="transmembrane region" description="Helical" evidence="7">
    <location>
        <begin position="241"/>
        <end position="264"/>
    </location>
</feature>
<dbReference type="Ensembl" id="ENSCHIT00000019532.1">
    <property type="protein sequence ID" value="ENSCHIP00000011742.1"/>
    <property type="gene ID" value="ENSCHIG00000013794.1"/>
</dbReference>
<dbReference type="OMA" id="QFLIWVE"/>
<evidence type="ECO:0000259" key="8">
    <source>
        <dbReference type="PROSITE" id="PS50835"/>
    </source>
</evidence>
<evidence type="ECO:0000313" key="10">
    <source>
        <dbReference type="Proteomes" id="UP000291000"/>
    </source>
</evidence>
<comment type="subcellular location">
    <subcellularLocation>
        <location evidence="1">Membrane</location>
    </subcellularLocation>
</comment>
<keyword evidence="2 7" id="KW-0812">Transmembrane</keyword>
<dbReference type="Gene3D" id="2.60.40.10">
    <property type="entry name" value="Immunoglobulins"/>
    <property type="match status" value="2"/>
</dbReference>